<accession>A0A836GDF8</accession>
<reference evidence="5" key="1">
    <citation type="journal article" date="2021" name="Microbiol. Resour. Announc.">
        <title>LGAAP: Leishmaniinae Genome Assembly and Annotation Pipeline.</title>
        <authorList>
            <person name="Almutairi H."/>
            <person name="Urbaniak M.D."/>
            <person name="Bates M.D."/>
            <person name="Jariyapan N."/>
            <person name="Kwakye-Nuako G."/>
            <person name="Thomaz-Soccol V."/>
            <person name="Al-Salem W.S."/>
            <person name="Dillon R.J."/>
            <person name="Bates P.A."/>
            <person name="Gatherer D."/>
        </authorList>
    </citation>
    <scope>NUCLEOTIDE SEQUENCE [LARGE SCALE GENOMIC DNA]</scope>
</reference>
<gene>
    <name evidence="4" type="ORF">LSCM1_06371</name>
</gene>
<organism evidence="4 5">
    <name type="scientific">Leishmania martiniquensis</name>
    <dbReference type="NCBI Taxonomy" id="1580590"/>
    <lineage>
        <taxon>Eukaryota</taxon>
        <taxon>Discoba</taxon>
        <taxon>Euglenozoa</taxon>
        <taxon>Kinetoplastea</taxon>
        <taxon>Metakinetoplastina</taxon>
        <taxon>Trypanosomatida</taxon>
        <taxon>Trypanosomatidae</taxon>
        <taxon>Leishmaniinae</taxon>
        <taxon>Leishmania</taxon>
    </lineage>
</organism>
<dbReference type="GO" id="GO:0008270">
    <property type="term" value="F:zinc ion binding"/>
    <property type="evidence" value="ECO:0007669"/>
    <property type="project" value="UniProtKB-KW"/>
</dbReference>
<name>A0A836GDF8_9TRYP</name>
<evidence type="ECO:0000313" key="4">
    <source>
        <dbReference type="EMBL" id="KAG5479952.1"/>
    </source>
</evidence>
<protein>
    <recommendedName>
        <fullName evidence="6">ZZ-type domain-containing protein</fullName>
    </recommendedName>
</protein>
<evidence type="ECO:0000256" key="1">
    <source>
        <dbReference type="ARBA" id="ARBA00022723"/>
    </source>
</evidence>
<dbReference type="SUPFAM" id="SSF57850">
    <property type="entry name" value="RING/U-box"/>
    <property type="match status" value="1"/>
</dbReference>
<comment type="caution">
    <text evidence="4">The sequence shown here is derived from an EMBL/GenBank/DDBJ whole genome shotgun (WGS) entry which is preliminary data.</text>
</comment>
<keyword evidence="1" id="KW-0479">Metal-binding</keyword>
<dbReference type="OrthoDB" id="2122982at2759"/>
<evidence type="ECO:0000256" key="2">
    <source>
        <dbReference type="ARBA" id="ARBA00022771"/>
    </source>
</evidence>
<dbReference type="CDD" id="cd02249">
    <property type="entry name" value="ZZ"/>
    <property type="match status" value="1"/>
</dbReference>
<proteinExistence type="predicted"/>
<dbReference type="GeneID" id="92516313"/>
<keyword evidence="2" id="KW-0863">Zinc-finger</keyword>
<evidence type="ECO:0000256" key="3">
    <source>
        <dbReference type="ARBA" id="ARBA00022833"/>
    </source>
</evidence>
<dbReference type="KEGG" id="lmat:92516313"/>
<dbReference type="Proteomes" id="UP000673552">
    <property type="component" value="Unassembled WGS sequence"/>
</dbReference>
<dbReference type="InterPro" id="IPR043145">
    <property type="entry name" value="Znf_ZZ_sf"/>
</dbReference>
<keyword evidence="5" id="KW-1185">Reference proteome</keyword>
<dbReference type="EMBL" id="JAFEUZ010000020">
    <property type="protein sequence ID" value="KAG5479952.1"/>
    <property type="molecule type" value="Genomic_DNA"/>
</dbReference>
<sequence>MSLSVELAPDEGALSNAQKWEALAEYEQVEAVYHLLKRISGTCLRHGHLRVIEREELVCYGIHADASSSTRRLLLYGRVRYCHREALLALVRQIRLHSVRDLDTAVTAGLQAGDPVPHALLEPLMPSLQTTAYVLWYRVYCAMQCGIFRTAHMRQKKVKHRLKQLIREAVVTSSTSEKVALEEAGRGGNATTASPGKLSTSGHANTLHFYTQEFSHLFDKGAAALKDQSGADCAHESLALKNFMAAAREARVSLACVASTVPSVFVAWSYLYPNCMEWLQRHLFNDSHLRETLKETGLSGRYAVLLDKDPWLSFAAEYGDVLPRLPTKAAFRIELLQPLPKRAQIVLLNVDEDATEARAAFQKLKGGLRGWKSPEVDLLSLWCGCEGLQSEVATLFHIEKLPFIVDTRPGHRGGCEKVPSRMKLWTCDSRRPVIVRSSHDAFEVAKDLHGVHDTPKMHHRRGEASAATPALYEDESTWHSLAAQERAGLAGRLSAHIAQRRLPLCFAAFVGREYVICDPHTIDPWKAVGCIAISHLKLGGEYVTGRDLIPVATELRRMHQLDGFEFHVKIMEPSAPLVSSLEWATPQLRREGKMHVAMCVRCRLLMDVDTVAHVRCLHCPSKDRSGVLCEVCAFAALSHPPQHVLLRIPAGVWTPSLPLLWGPSNVAPLDVLLGRNQSKELKCHRGIFCNRCRMVIRGTRWKCARCYQCDLCDTCTRICSKREALTKSEPHASAHGSALLPSPPLPAPHVTPTCTEDATHPMLFIPYAPEPNANSLLRPKCSASLDEWLRTL</sequence>
<keyword evidence="3" id="KW-0862">Zinc</keyword>
<dbReference type="Gene3D" id="3.30.60.90">
    <property type="match status" value="1"/>
</dbReference>
<dbReference type="AlphaFoldDB" id="A0A836GDF8"/>
<evidence type="ECO:0008006" key="6">
    <source>
        <dbReference type="Google" id="ProtNLM"/>
    </source>
</evidence>
<reference evidence="5" key="2">
    <citation type="journal article" date="2021" name="Sci. Data">
        <title>Chromosome-scale genome sequencing, assembly and annotation of six genomes from subfamily Leishmaniinae.</title>
        <authorList>
            <person name="Almutairi H."/>
            <person name="Urbaniak M.D."/>
            <person name="Bates M.D."/>
            <person name="Jariyapan N."/>
            <person name="Kwakye-Nuako G."/>
            <person name="Thomaz Soccol V."/>
            <person name="Al-Salem W.S."/>
            <person name="Dillon R.J."/>
            <person name="Bates P.A."/>
            <person name="Gatherer D."/>
        </authorList>
    </citation>
    <scope>NUCLEOTIDE SEQUENCE [LARGE SCALE GENOMIC DNA]</scope>
</reference>
<evidence type="ECO:0000313" key="5">
    <source>
        <dbReference type="Proteomes" id="UP000673552"/>
    </source>
</evidence>
<dbReference type="RefSeq" id="XP_067179115.1">
    <property type="nucleotide sequence ID" value="XM_067323801.1"/>
</dbReference>